<comment type="caution">
    <text evidence="1">The sequence shown here is derived from an EMBL/GenBank/DDBJ whole genome shotgun (WGS) entry which is preliminary data.</text>
</comment>
<proteinExistence type="predicted"/>
<evidence type="ECO:0000313" key="1">
    <source>
        <dbReference type="EMBL" id="PNX88991.1"/>
    </source>
</evidence>
<dbReference type="EMBL" id="ASHM01058323">
    <property type="protein sequence ID" value="PNX88991.1"/>
    <property type="molecule type" value="Genomic_DNA"/>
</dbReference>
<name>A0A2K3MDX5_TRIPR</name>
<dbReference type="PRINTS" id="PR00419">
    <property type="entry name" value="ADXRDTASE"/>
</dbReference>
<dbReference type="PANTHER" id="PTHR42923">
    <property type="entry name" value="PROTOPORPHYRINOGEN OXIDASE"/>
    <property type="match status" value="1"/>
</dbReference>
<dbReference type="ExpressionAtlas" id="A0A2K3MDX5">
    <property type="expression patterns" value="baseline"/>
</dbReference>
<feature type="non-terminal residue" evidence="1">
    <location>
        <position position="58"/>
    </location>
</feature>
<dbReference type="InterPro" id="IPR050464">
    <property type="entry name" value="Zeta_carotene_desat/Oxidored"/>
</dbReference>
<reference evidence="1 2" key="1">
    <citation type="journal article" date="2014" name="Am. J. Bot.">
        <title>Genome assembly and annotation for red clover (Trifolium pratense; Fabaceae).</title>
        <authorList>
            <person name="Istvanek J."/>
            <person name="Jaros M."/>
            <person name="Krenek A."/>
            <person name="Repkova J."/>
        </authorList>
    </citation>
    <scope>NUCLEOTIDE SEQUENCE [LARGE SCALE GENOMIC DNA]</scope>
    <source>
        <strain evidence="2">cv. Tatra</strain>
        <tissue evidence="1">Young leaves</tissue>
    </source>
</reference>
<organism evidence="1 2">
    <name type="scientific">Trifolium pratense</name>
    <name type="common">Red clover</name>
    <dbReference type="NCBI Taxonomy" id="57577"/>
    <lineage>
        <taxon>Eukaryota</taxon>
        <taxon>Viridiplantae</taxon>
        <taxon>Streptophyta</taxon>
        <taxon>Embryophyta</taxon>
        <taxon>Tracheophyta</taxon>
        <taxon>Spermatophyta</taxon>
        <taxon>Magnoliopsida</taxon>
        <taxon>eudicotyledons</taxon>
        <taxon>Gunneridae</taxon>
        <taxon>Pentapetalae</taxon>
        <taxon>rosids</taxon>
        <taxon>fabids</taxon>
        <taxon>Fabales</taxon>
        <taxon>Fabaceae</taxon>
        <taxon>Papilionoideae</taxon>
        <taxon>50 kb inversion clade</taxon>
        <taxon>NPAAA clade</taxon>
        <taxon>Hologalegina</taxon>
        <taxon>IRL clade</taxon>
        <taxon>Trifolieae</taxon>
        <taxon>Trifolium</taxon>
    </lineage>
</organism>
<dbReference type="GO" id="GO:0016491">
    <property type="term" value="F:oxidoreductase activity"/>
    <property type="evidence" value="ECO:0007669"/>
    <property type="project" value="TreeGrafter"/>
</dbReference>
<sequence>MRVAVVGGGISGLVSAYVLVKAGINVVLYEKEDYLGGHAKTVNADGVDLDLGFMVFNR</sequence>
<gene>
    <name evidence="1" type="ORF">L195_g045106</name>
</gene>
<dbReference type="Proteomes" id="UP000236291">
    <property type="component" value="Unassembled WGS sequence"/>
</dbReference>
<dbReference type="AlphaFoldDB" id="A0A2K3MDX5"/>
<protein>
    <submittedName>
        <fullName evidence="1">Cyclopropane-fatty-acyl-phospholipid synthase</fullName>
    </submittedName>
</protein>
<dbReference type="PANTHER" id="PTHR42923:SF17">
    <property type="entry name" value="AMINE OXIDASE DOMAIN-CONTAINING PROTEIN"/>
    <property type="match status" value="1"/>
</dbReference>
<dbReference type="Pfam" id="PF13450">
    <property type="entry name" value="NAD_binding_8"/>
    <property type="match status" value="1"/>
</dbReference>
<dbReference type="Gene3D" id="3.50.50.60">
    <property type="entry name" value="FAD/NAD(P)-binding domain"/>
    <property type="match status" value="1"/>
</dbReference>
<dbReference type="SUPFAM" id="SSF51905">
    <property type="entry name" value="FAD/NAD(P)-binding domain"/>
    <property type="match status" value="1"/>
</dbReference>
<accession>A0A2K3MDX5</accession>
<dbReference type="InterPro" id="IPR036188">
    <property type="entry name" value="FAD/NAD-bd_sf"/>
</dbReference>
<evidence type="ECO:0000313" key="2">
    <source>
        <dbReference type="Proteomes" id="UP000236291"/>
    </source>
</evidence>
<dbReference type="STRING" id="57577.A0A2K3MDX5"/>
<reference evidence="1 2" key="2">
    <citation type="journal article" date="2017" name="Front. Plant Sci.">
        <title>Gene Classification and Mining of Molecular Markers Useful in Red Clover (Trifolium pratense) Breeding.</title>
        <authorList>
            <person name="Istvanek J."/>
            <person name="Dluhosova J."/>
            <person name="Dluhos P."/>
            <person name="Patkova L."/>
            <person name="Nedelnik J."/>
            <person name="Repkova J."/>
        </authorList>
    </citation>
    <scope>NUCLEOTIDE SEQUENCE [LARGE SCALE GENOMIC DNA]</scope>
    <source>
        <strain evidence="2">cv. Tatra</strain>
        <tissue evidence="1">Young leaves</tissue>
    </source>
</reference>